<dbReference type="Gene3D" id="3.40.630.10">
    <property type="entry name" value="Zn peptidases"/>
    <property type="match status" value="1"/>
</dbReference>
<name>A0A7C1JTG0_THERO</name>
<organism evidence="1">
    <name type="scientific">Thermomicrobium roseum</name>
    <dbReference type="NCBI Taxonomy" id="500"/>
    <lineage>
        <taxon>Bacteria</taxon>
        <taxon>Pseudomonadati</taxon>
        <taxon>Thermomicrobiota</taxon>
        <taxon>Thermomicrobia</taxon>
        <taxon>Thermomicrobiales</taxon>
        <taxon>Thermomicrobiaceae</taxon>
        <taxon>Thermomicrobium</taxon>
    </lineage>
</organism>
<sequence>MRILVLGVNDVASAVAWLLWSEGKKVVLGSEPMPTVTRRGMAFADAVFDGTAVLEGVRAQRVDTVEAAEALLATRAAIPVFVGWVVEELVGVVRPDVLVDARMRKRVRPESLRGLAPLTIGLGPGFVAGEQVDVAVETSWDELGKVRWQGTNLPLAGEPREIAGYRRDRYVYAPCAGVWQTDRQIGELVAAGEHVAWIVCESGERVGIFAPISGAIRGLTRDGVPVASGTKVLEIDPRGVAGQVRGLGERPRRVAAGVLTAITAWREAPLA</sequence>
<dbReference type="AlphaFoldDB" id="A0A7C1JTG0"/>
<gene>
    <name evidence="1" type="ORF">ENP47_00355</name>
</gene>
<dbReference type="EMBL" id="DSJL01000001">
    <property type="protein sequence ID" value="HEF64055.1"/>
    <property type="molecule type" value="Genomic_DNA"/>
</dbReference>
<protein>
    <recommendedName>
        <fullName evidence="2">Xanthine dehydrogenase</fullName>
    </recommendedName>
</protein>
<evidence type="ECO:0008006" key="2">
    <source>
        <dbReference type="Google" id="ProtNLM"/>
    </source>
</evidence>
<reference evidence="1" key="1">
    <citation type="journal article" date="2020" name="mSystems">
        <title>Genome- and Community-Level Interaction Insights into Carbon Utilization and Element Cycling Functions of Hydrothermarchaeota in Hydrothermal Sediment.</title>
        <authorList>
            <person name="Zhou Z."/>
            <person name="Liu Y."/>
            <person name="Xu W."/>
            <person name="Pan J."/>
            <person name="Luo Z.H."/>
            <person name="Li M."/>
        </authorList>
    </citation>
    <scope>NUCLEOTIDE SEQUENCE [LARGE SCALE GENOMIC DNA]</scope>
    <source>
        <strain evidence="1">SpSt-222</strain>
    </source>
</reference>
<proteinExistence type="predicted"/>
<evidence type="ECO:0000313" key="1">
    <source>
        <dbReference type="EMBL" id="HEF64055.1"/>
    </source>
</evidence>
<accession>A0A7C1JTG0</accession>
<comment type="caution">
    <text evidence="1">The sequence shown here is derived from an EMBL/GenBank/DDBJ whole genome shotgun (WGS) entry which is preliminary data.</text>
</comment>